<reference evidence="1 2" key="1">
    <citation type="submission" date="2016-11" db="EMBL/GenBank/DDBJ databases">
        <authorList>
            <person name="Varghese N."/>
            <person name="Submissions S."/>
        </authorList>
    </citation>
    <scope>NUCLEOTIDE SEQUENCE [LARGE SCALE GENOMIC DNA]</scope>
    <source>
        <strain evidence="1 2">DSM 15287</strain>
    </source>
</reference>
<protein>
    <submittedName>
        <fullName evidence="1">Uncharacterized protein</fullName>
    </submittedName>
</protein>
<dbReference type="OrthoDB" id="1809376at2"/>
<evidence type="ECO:0000313" key="2">
    <source>
        <dbReference type="Proteomes" id="UP000322917"/>
    </source>
</evidence>
<evidence type="ECO:0000313" key="1">
    <source>
        <dbReference type="EMBL" id="SHJ10772.1"/>
    </source>
</evidence>
<dbReference type="RefSeq" id="WP_149734521.1">
    <property type="nucleotide sequence ID" value="NZ_FQZD01000012.1"/>
</dbReference>
<proteinExistence type="predicted"/>
<gene>
    <name evidence="1" type="ORF">SAMN02745170_01744</name>
</gene>
<name>A0A1M6GLE8_9FIRM</name>
<accession>A0A1M6GLE8</accession>
<dbReference type="EMBL" id="FQZD01000012">
    <property type="protein sequence ID" value="SHJ10772.1"/>
    <property type="molecule type" value="Genomic_DNA"/>
</dbReference>
<keyword evidence="2" id="KW-1185">Reference proteome</keyword>
<organism evidence="1 2">
    <name type="scientific">Propionispora hippei DSM 15287</name>
    <dbReference type="NCBI Taxonomy" id="1123003"/>
    <lineage>
        <taxon>Bacteria</taxon>
        <taxon>Bacillati</taxon>
        <taxon>Bacillota</taxon>
        <taxon>Negativicutes</taxon>
        <taxon>Selenomonadales</taxon>
        <taxon>Sporomusaceae</taxon>
        <taxon>Propionispora</taxon>
    </lineage>
</organism>
<dbReference type="AlphaFoldDB" id="A0A1M6GLE8"/>
<dbReference type="Proteomes" id="UP000322917">
    <property type="component" value="Unassembled WGS sequence"/>
</dbReference>
<sequence length="123" mass="13195">MTTAASVIHIYNGSVTLGGTDGDLVTETAVGGNRILLELNRGAESNVVPLAARATTAACYLVQIVSDNGRILLSIDSVHWVKSIFLLTVGTNNSLFYIKSIADQDEDYGNTVWSLKVDYYAPV</sequence>